<evidence type="ECO:0000313" key="3">
    <source>
        <dbReference type="Proteomes" id="UP000290567"/>
    </source>
</evidence>
<evidence type="ECO:0000256" key="1">
    <source>
        <dbReference type="SAM" id="Phobius"/>
    </source>
</evidence>
<dbReference type="Proteomes" id="UP000290567">
    <property type="component" value="Unassembled WGS sequence"/>
</dbReference>
<dbReference type="EMBL" id="BJCC01000005">
    <property type="protein sequence ID" value="GCF92661.1"/>
    <property type="molecule type" value="Genomic_DNA"/>
</dbReference>
<dbReference type="AlphaFoldDB" id="A0A4P5P8W3"/>
<proteinExistence type="predicted"/>
<sequence>MKNRAGTSEMIEADKNRKETMPMSRINKSLLTVAIFILVIPVLYLGGFLFICPWINNAKAERIEKAYQTFQLPPQTELVETTHFCGNTTGTGNHVEIWSGALLKSELSKEELANWLAKNPLPREASNPILWQVGEQLDARYPESLSFIQFKHLEDFFDSEGHYIVGGYYDAVTQNDIRGH</sequence>
<protein>
    <submittedName>
        <fullName evidence="2">Uncharacterized protein</fullName>
    </submittedName>
</protein>
<name>A0A4P5P8W3_9ENTE</name>
<dbReference type="OrthoDB" id="2054316at2"/>
<reference evidence="3" key="1">
    <citation type="submission" date="2019-02" db="EMBL/GenBank/DDBJ databases">
        <title>Draft genome sequence of Enterococcus sp. Gos25-1.</title>
        <authorList>
            <person name="Tanaka N."/>
            <person name="Shiwa Y."/>
            <person name="Fujita N."/>
        </authorList>
    </citation>
    <scope>NUCLEOTIDE SEQUENCE [LARGE SCALE GENOMIC DNA]</scope>
    <source>
        <strain evidence="3">Gos25-1</strain>
    </source>
</reference>
<accession>A0A4P5P8W3</accession>
<gene>
    <name evidence="2" type="ORF">NRIC_05520</name>
</gene>
<keyword evidence="1" id="KW-0472">Membrane</keyword>
<evidence type="ECO:0000313" key="2">
    <source>
        <dbReference type="EMBL" id="GCF92661.1"/>
    </source>
</evidence>
<organism evidence="2 3">
    <name type="scientific">Enterococcus florum</name>
    <dbReference type="NCBI Taxonomy" id="2480627"/>
    <lineage>
        <taxon>Bacteria</taxon>
        <taxon>Bacillati</taxon>
        <taxon>Bacillota</taxon>
        <taxon>Bacilli</taxon>
        <taxon>Lactobacillales</taxon>
        <taxon>Enterococcaceae</taxon>
        <taxon>Enterococcus</taxon>
    </lineage>
</organism>
<dbReference type="RefSeq" id="WP_146621165.1">
    <property type="nucleotide sequence ID" value="NZ_BJCC01000005.1"/>
</dbReference>
<keyword evidence="1" id="KW-0812">Transmembrane</keyword>
<feature type="transmembrane region" description="Helical" evidence="1">
    <location>
        <begin position="30"/>
        <end position="51"/>
    </location>
</feature>
<keyword evidence="1" id="KW-1133">Transmembrane helix</keyword>
<keyword evidence="3" id="KW-1185">Reference proteome</keyword>
<comment type="caution">
    <text evidence="2">The sequence shown here is derived from an EMBL/GenBank/DDBJ whole genome shotgun (WGS) entry which is preliminary data.</text>
</comment>